<dbReference type="GeneID" id="37042052"/>
<keyword evidence="8" id="KW-0539">Nucleus</keyword>
<feature type="region of interest" description="Disordered" evidence="10">
    <location>
        <begin position="551"/>
        <end position="637"/>
    </location>
</feature>
<evidence type="ECO:0000256" key="1">
    <source>
        <dbReference type="ARBA" id="ARBA00004123"/>
    </source>
</evidence>
<evidence type="ECO:0000259" key="11">
    <source>
        <dbReference type="PROSITE" id="PS50173"/>
    </source>
</evidence>
<dbReference type="SUPFAM" id="SSF100879">
    <property type="entry name" value="Lesion bypass DNA polymerase (Y-family), little finger domain"/>
    <property type="match status" value="1"/>
</dbReference>
<dbReference type="GO" id="GO:0005657">
    <property type="term" value="C:replication fork"/>
    <property type="evidence" value="ECO:0007669"/>
    <property type="project" value="TreeGrafter"/>
</dbReference>
<feature type="compositionally biased region" description="Basic and acidic residues" evidence="10">
    <location>
        <begin position="568"/>
        <end position="577"/>
    </location>
</feature>
<evidence type="ECO:0000256" key="7">
    <source>
        <dbReference type="ARBA" id="ARBA00023204"/>
    </source>
</evidence>
<dbReference type="InterPro" id="IPR052230">
    <property type="entry name" value="DNA_polymerase_eta"/>
</dbReference>
<reference evidence="12 13" key="1">
    <citation type="journal article" date="2018" name="Mol. Biol. Evol.">
        <title>Broad Genomic Sampling Reveals a Smut Pathogenic Ancestry of the Fungal Clade Ustilaginomycotina.</title>
        <authorList>
            <person name="Kijpornyongpan T."/>
            <person name="Mondo S.J."/>
            <person name="Barry K."/>
            <person name="Sandor L."/>
            <person name="Lee J."/>
            <person name="Lipzen A."/>
            <person name="Pangilinan J."/>
            <person name="LaButti K."/>
            <person name="Hainaut M."/>
            <person name="Henrissat B."/>
            <person name="Grigoriev I.V."/>
            <person name="Spatafora J.W."/>
            <person name="Aime M.C."/>
        </authorList>
    </citation>
    <scope>NUCLEOTIDE SEQUENCE [LARGE SCALE GENOMIC DNA]</scope>
    <source>
        <strain evidence="12 13">MCA 4198</strain>
    </source>
</reference>
<evidence type="ECO:0000256" key="2">
    <source>
        <dbReference type="ARBA" id="ARBA00022679"/>
    </source>
</evidence>
<evidence type="ECO:0000256" key="6">
    <source>
        <dbReference type="ARBA" id="ARBA00022833"/>
    </source>
</evidence>
<dbReference type="Gene3D" id="3.40.1170.60">
    <property type="match status" value="1"/>
</dbReference>
<organism evidence="12 13">
    <name type="scientific">Acaromyces ingoldii</name>
    <dbReference type="NCBI Taxonomy" id="215250"/>
    <lineage>
        <taxon>Eukaryota</taxon>
        <taxon>Fungi</taxon>
        <taxon>Dikarya</taxon>
        <taxon>Basidiomycota</taxon>
        <taxon>Ustilaginomycotina</taxon>
        <taxon>Exobasidiomycetes</taxon>
        <taxon>Exobasidiales</taxon>
        <taxon>Cryptobasidiaceae</taxon>
        <taxon>Acaromyces</taxon>
    </lineage>
</organism>
<keyword evidence="2" id="KW-0808">Transferase</keyword>
<dbReference type="GO" id="GO:0042276">
    <property type="term" value="P:error-prone translesion synthesis"/>
    <property type="evidence" value="ECO:0007669"/>
    <property type="project" value="TreeGrafter"/>
</dbReference>
<dbReference type="GO" id="GO:0035861">
    <property type="term" value="C:site of double-strand break"/>
    <property type="evidence" value="ECO:0007669"/>
    <property type="project" value="TreeGrafter"/>
</dbReference>
<comment type="subcellular location">
    <subcellularLocation>
        <location evidence="1">Nucleus</location>
    </subcellularLocation>
</comment>
<dbReference type="Pfam" id="PF21704">
    <property type="entry name" value="POLH-Rev1_HhH"/>
    <property type="match status" value="1"/>
</dbReference>
<name>A0A316YE68_9BASI</name>
<dbReference type="RefSeq" id="XP_025374717.1">
    <property type="nucleotide sequence ID" value="XM_025520136.1"/>
</dbReference>
<dbReference type="Pfam" id="PF11799">
    <property type="entry name" value="IMS_C"/>
    <property type="match status" value="1"/>
</dbReference>
<gene>
    <name evidence="12" type="ORF">FA10DRAFT_262654</name>
</gene>
<dbReference type="InterPro" id="IPR043502">
    <property type="entry name" value="DNA/RNA_pol_sf"/>
</dbReference>
<keyword evidence="6" id="KW-0862">Zinc</keyword>
<dbReference type="EMBL" id="KZ819640">
    <property type="protein sequence ID" value="PWN87519.1"/>
    <property type="molecule type" value="Genomic_DNA"/>
</dbReference>
<keyword evidence="5" id="KW-0863">Zinc-finger</keyword>
<accession>A0A316YE68</accession>
<keyword evidence="4" id="KW-0227">DNA damage</keyword>
<protein>
    <recommendedName>
        <fullName evidence="9">DNA polymerase eta</fullName>
    </recommendedName>
</protein>
<dbReference type="FunFam" id="3.40.1170.60:FF:000008">
    <property type="entry name" value="DNA polymerase eta subunit"/>
    <property type="match status" value="1"/>
</dbReference>
<feature type="compositionally biased region" description="Basic residues" evidence="10">
    <location>
        <begin position="602"/>
        <end position="613"/>
    </location>
</feature>
<evidence type="ECO:0000256" key="8">
    <source>
        <dbReference type="ARBA" id="ARBA00023242"/>
    </source>
</evidence>
<feature type="compositionally biased region" description="Basic and acidic residues" evidence="10">
    <location>
        <begin position="614"/>
        <end position="628"/>
    </location>
</feature>
<evidence type="ECO:0000256" key="10">
    <source>
        <dbReference type="SAM" id="MobiDB-lite"/>
    </source>
</evidence>
<dbReference type="Gene3D" id="1.10.150.20">
    <property type="entry name" value="5' to 3' exonuclease, C-terminal subdomain"/>
    <property type="match status" value="1"/>
</dbReference>
<dbReference type="SUPFAM" id="SSF56672">
    <property type="entry name" value="DNA/RNA polymerases"/>
    <property type="match status" value="1"/>
</dbReference>
<feature type="domain" description="UmuC" evidence="11">
    <location>
        <begin position="62"/>
        <end position="333"/>
    </location>
</feature>
<dbReference type="GO" id="GO:0007064">
    <property type="term" value="P:mitotic sister chromatid cohesion"/>
    <property type="evidence" value="ECO:0007669"/>
    <property type="project" value="UniProtKB-ARBA"/>
</dbReference>
<dbReference type="Pfam" id="PF00817">
    <property type="entry name" value="IMS"/>
    <property type="match status" value="1"/>
</dbReference>
<evidence type="ECO:0000313" key="13">
    <source>
        <dbReference type="Proteomes" id="UP000245768"/>
    </source>
</evidence>
<dbReference type="InterPro" id="IPR001126">
    <property type="entry name" value="UmuC"/>
</dbReference>
<dbReference type="Gene3D" id="3.30.70.270">
    <property type="match status" value="1"/>
</dbReference>
<dbReference type="GO" id="GO:0003887">
    <property type="term" value="F:DNA-directed DNA polymerase activity"/>
    <property type="evidence" value="ECO:0007669"/>
    <property type="project" value="TreeGrafter"/>
</dbReference>
<dbReference type="InterPro" id="IPR043128">
    <property type="entry name" value="Rev_trsase/Diguanyl_cyclase"/>
</dbReference>
<evidence type="ECO:0000256" key="9">
    <source>
        <dbReference type="ARBA" id="ARBA00044975"/>
    </source>
</evidence>
<keyword evidence="3" id="KW-0479">Metal-binding</keyword>
<dbReference type="InterPro" id="IPR017961">
    <property type="entry name" value="DNA_pol_Y-fam_little_finger"/>
</dbReference>
<keyword evidence="7" id="KW-0234">DNA repair</keyword>
<dbReference type="Proteomes" id="UP000245768">
    <property type="component" value="Unassembled WGS sequence"/>
</dbReference>
<feature type="region of interest" description="Disordered" evidence="10">
    <location>
        <begin position="1"/>
        <end position="27"/>
    </location>
</feature>
<dbReference type="OrthoDB" id="5723at2759"/>
<dbReference type="GO" id="GO:0006281">
    <property type="term" value="P:DNA repair"/>
    <property type="evidence" value="ECO:0007669"/>
    <property type="project" value="UniProtKB-KW"/>
</dbReference>
<dbReference type="PROSITE" id="PS50173">
    <property type="entry name" value="UMUC"/>
    <property type="match status" value="1"/>
</dbReference>
<dbReference type="GO" id="GO:0009314">
    <property type="term" value="P:response to radiation"/>
    <property type="evidence" value="ECO:0007669"/>
    <property type="project" value="TreeGrafter"/>
</dbReference>
<keyword evidence="13" id="KW-1185">Reference proteome</keyword>
<dbReference type="FunFam" id="1.10.150.20:FF:000014">
    <property type="entry name" value="Polymerase (DNA directed), eta"/>
    <property type="match status" value="1"/>
</dbReference>
<evidence type="ECO:0000256" key="4">
    <source>
        <dbReference type="ARBA" id="ARBA00022763"/>
    </source>
</evidence>
<proteinExistence type="predicted"/>
<dbReference type="AlphaFoldDB" id="A0A316YE68"/>
<sequence>MSAELTTPFEQAASASSSSGGYRGLTTLPSTGPPLADPFGTPTYRHLLSAGSLTPLNPLRVVAHCDVDAAYAQFEARRLGIDSFEIPVAVQQWSGLIAISYAARKFGISRHADVEAAKKLCPELVLVHVQTIAPGAKQADYNDKPRPETHKVSLDPYRRESRKILDVFKRTCPLGAVEKASIDESYFDLTLEVRKLILSRYPHLQNAPTKGKGIDEPLPPPPTIDWEGRGELVPVKSIQGGERKEEQEEEEDMDERPTWTDVALAHGAELMANVRRAVLSELGYTTSGGIASNKTLAKLCSGYKKPNAQTTLLPRAVPGYLKTLPVSKIRFLGGKLGRALAETWDAETVGDLWSVPRERMQAHFGPDAAWVHAVIRGVDHSPVNARIANKTMLASKNLRPPIRARHEAHTWLEMLATELVVRLRELWEDEASFQQQGSNDAGAEDKMTVSTLWPKMLVLRFIRAQTGPRARQAPFPSVKNLEPEHVLRLAEKLWNEACDDMGLDSGQTVTRGSSAEVVTIALGFSGLERGETGQKTIDGFFGGAAAAASATKRKRLEEGEKTEDEDESGRKEPDNQEKFTTQHSPQGTCKTRTILRQTFSLRRARRRQSKKEKTKVERRPKDRSERWSRIIKTGTLP</sequence>
<dbReference type="PANTHER" id="PTHR45873:SF1">
    <property type="entry name" value="DNA POLYMERASE ETA"/>
    <property type="match status" value="1"/>
</dbReference>
<feature type="region of interest" description="Disordered" evidence="10">
    <location>
        <begin position="208"/>
        <end position="257"/>
    </location>
</feature>
<dbReference type="PANTHER" id="PTHR45873">
    <property type="entry name" value="DNA POLYMERASE ETA"/>
    <property type="match status" value="1"/>
</dbReference>
<dbReference type="GO" id="GO:0005634">
    <property type="term" value="C:nucleus"/>
    <property type="evidence" value="ECO:0007669"/>
    <property type="project" value="UniProtKB-SubCell"/>
</dbReference>
<dbReference type="STRING" id="215250.A0A316YE68"/>
<evidence type="ECO:0000256" key="5">
    <source>
        <dbReference type="ARBA" id="ARBA00022771"/>
    </source>
</evidence>
<feature type="compositionally biased region" description="Polar residues" evidence="10">
    <location>
        <begin position="578"/>
        <end position="600"/>
    </location>
</feature>
<evidence type="ECO:0000313" key="12">
    <source>
        <dbReference type="EMBL" id="PWN87519.1"/>
    </source>
</evidence>
<dbReference type="InParanoid" id="A0A316YE68"/>
<dbReference type="InterPro" id="IPR036775">
    <property type="entry name" value="DNA_pol_Y-fam_lit_finger_sf"/>
</dbReference>
<dbReference type="GO" id="GO:0008270">
    <property type="term" value="F:zinc ion binding"/>
    <property type="evidence" value="ECO:0007669"/>
    <property type="project" value="UniProtKB-KW"/>
</dbReference>
<dbReference type="Gene3D" id="3.30.1490.100">
    <property type="entry name" value="DNA polymerase, Y-family, little finger domain"/>
    <property type="match status" value="1"/>
</dbReference>
<evidence type="ECO:0000256" key="3">
    <source>
        <dbReference type="ARBA" id="ARBA00022723"/>
    </source>
</evidence>
<dbReference type="GO" id="GO:0070987">
    <property type="term" value="P:error-free translesion synthesis"/>
    <property type="evidence" value="ECO:0007669"/>
    <property type="project" value="UniProtKB-ARBA"/>
</dbReference>
<dbReference type="GO" id="GO:0003684">
    <property type="term" value="F:damaged DNA binding"/>
    <property type="evidence" value="ECO:0007669"/>
    <property type="project" value="InterPro"/>
</dbReference>